<dbReference type="CDD" id="cd16434">
    <property type="entry name" value="CheB-CheR_fusion"/>
    <property type="match status" value="1"/>
</dbReference>
<dbReference type="PROSITE" id="PS50123">
    <property type="entry name" value="CHER"/>
    <property type="match status" value="1"/>
</dbReference>
<dbReference type="InterPro" id="IPR011712">
    <property type="entry name" value="Sig_transdc_His_kin_sub3_dim/P"/>
</dbReference>
<keyword evidence="6" id="KW-0145">Chemotaxis</keyword>
<dbReference type="InterPro" id="IPR036804">
    <property type="entry name" value="CheR_N_sf"/>
</dbReference>
<dbReference type="PANTHER" id="PTHR24422">
    <property type="entry name" value="CHEMOTAXIS PROTEIN METHYLTRANSFERASE"/>
    <property type="match status" value="1"/>
</dbReference>
<keyword evidence="7" id="KW-0175">Coiled coil</keyword>
<organism evidence="13 14">
    <name type="scientific">Silvibacterium bohemicum</name>
    <dbReference type="NCBI Taxonomy" id="1577686"/>
    <lineage>
        <taxon>Bacteria</taxon>
        <taxon>Pseudomonadati</taxon>
        <taxon>Acidobacteriota</taxon>
        <taxon>Terriglobia</taxon>
        <taxon>Terriglobales</taxon>
        <taxon>Acidobacteriaceae</taxon>
        <taxon>Silvibacterium</taxon>
    </lineage>
</organism>
<dbReference type="SUPFAM" id="SSF52738">
    <property type="entry name" value="Methylesterase CheB, C-terminal domain"/>
    <property type="match status" value="1"/>
</dbReference>
<dbReference type="InterPro" id="IPR022641">
    <property type="entry name" value="CheR_N"/>
</dbReference>
<evidence type="ECO:0000256" key="2">
    <source>
        <dbReference type="ARBA" id="ARBA00012534"/>
    </source>
</evidence>
<dbReference type="Gene3D" id="3.40.50.150">
    <property type="entry name" value="Vaccinia Virus protein VP39"/>
    <property type="match status" value="1"/>
</dbReference>
<comment type="caution">
    <text evidence="13">The sequence shown here is derived from an EMBL/GenBank/DDBJ whole genome shotgun (WGS) entry which is preliminary data.</text>
</comment>
<feature type="domain" description="CheR-type methyltransferase" evidence="12">
    <location>
        <begin position="266"/>
        <end position="529"/>
    </location>
</feature>
<dbReference type="SMART" id="SM00138">
    <property type="entry name" value="MeTrc"/>
    <property type="match status" value="1"/>
</dbReference>
<dbReference type="GO" id="GO:0000155">
    <property type="term" value="F:phosphorelay sensor kinase activity"/>
    <property type="evidence" value="ECO:0007669"/>
    <property type="project" value="InterPro"/>
</dbReference>
<evidence type="ECO:0000259" key="9">
    <source>
        <dbReference type="PROSITE" id="PS50109"/>
    </source>
</evidence>
<dbReference type="InterPro" id="IPR035965">
    <property type="entry name" value="PAS-like_dom_sf"/>
</dbReference>
<dbReference type="Pfam" id="PF13596">
    <property type="entry name" value="PAS_10"/>
    <property type="match status" value="1"/>
</dbReference>
<dbReference type="Pfam" id="PF01339">
    <property type="entry name" value="CheB_methylest"/>
    <property type="match status" value="1"/>
</dbReference>
<evidence type="ECO:0000256" key="3">
    <source>
        <dbReference type="ARBA" id="ARBA00022603"/>
    </source>
</evidence>
<evidence type="ECO:0000256" key="1">
    <source>
        <dbReference type="ARBA" id="ARBA00001541"/>
    </source>
</evidence>
<dbReference type="GO" id="GO:0032259">
    <property type="term" value="P:methylation"/>
    <property type="evidence" value="ECO:0007669"/>
    <property type="project" value="UniProtKB-KW"/>
</dbReference>
<dbReference type="InterPro" id="IPR000780">
    <property type="entry name" value="CheR_MeTrfase"/>
</dbReference>
<keyword evidence="6 13" id="KW-0378">Hydrolase</keyword>
<dbReference type="PRINTS" id="PR00996">
    <property type="entry name" value="CHERMTFRASE"/>
</dbReference>
<evidence type="ECO:0000256" key="7">
    <source>
        <dbReference type="SAM" id="Coils"/>
    </source>
</evidence>
<sequence>MDEMSEQELREQKNGAGPVQERFLEAVASEPEEDADWHHPMGEDAAQSIGVSIEASATVEWNEENQNAALPYPVVGIGASAGGLQAFRELLEGLPEKTGMSYVIISHLAADQRSYLTEILARHTSMHVQTIEEGLQPQPDNLYVLPPGQIAFLEKGFFHVEFRDVAERIHYPVDDFFRSLASDQKSYSIGIILSGADGDGTLGVKAIKGEGGLSLAQSPETAEHSSMPLSSIEMDHVDFVASPREIGVELGRLAHLFAAPQIRSLEGGEPIPSQEQSLQRVLQLLRNGTGLDLRQYKPETIRRRIARRMVVRRVESLNDYARLLQLRPDEVRTLHEDVLINVTRFFRDPEFWLSLSTHVLPTFFQNRSAEKPVRVWCAGCATGEEAYSLAITVLEYLTANGLDTTVQIFGTDVSEYAVESARTAIYPDSLMGEMSAERLRRFFVKVDRGYQVSKRVRDCCIFARQNLANDPPFSHIDLLSCRNVIIYFNQSLQKQVITTFHYSLEQDGYLLLGMSESLRDYGDFFNAFDRKNKIYSKIGGMISSGHRFPQAFRANLLPSSMRMGEFSTLQAEAWSELELQRAADRIVLARYAPPGLIVDDHLRVLQARGQTAPYVELTPGAVSWSLSRVLRDEIAAEVKAAVERAIRENVPIVVSSSITTDDDDNETVNIEVLPITSASARTRCFLVLFSRNREPNRERIIDQIVLPELTGDGKERIIGQLRQDLTSTKFHLQSLVEERDARNQELVSANEEIQSANEELQSTNEELETTKEELQSANEELQTVNEELQQRNAILTQTGNDLTNLLNSVNMPLLMLTEDLKIRQFTPPMEKLLSIRAADIGRSISEIRLQLSVNDIEPILEDVLDTLGTREIEVQDRENKWHLLRVRPYRTAENKIEGLVVLLVDIDQLRSSQQELRDTRDFANSVMQSVPVAVVVLEQDCSIRTVNKAFREMSQMKDSELTGRSMPDLVSLLWGVNDFKKRLEELPRAESGSVLEFEHRSTTAQAKILLIKGQSLPVDGHRVLLLTLEDITLRRRAEQEITQQQEALQTEVEIKSKTLARAQDELRELAAHLFTMQEDERQRVARELHDDVSQRLTMLEMLCAKLEETGGSELPVIRQEVRSLNSDVREISHRLHPAILSDLGLPQAIKALVEDFRQRESMPATYFDTGVSGEIPPAIATALYRITQEALRNVSKHAGGTHVKVELNQVDGTLRLQVRDFGIGFDQDSEFPSRGLGLISMEERARIAGGTFSIASALGDGTKIAVEIPLEAHA</sequence>
<keyword evidence="5" id="KW-0949">S-adenosyl-L-methionine</keyword>
<feature type="domain" description="Histidine kinase" evidence="9">
    <location>
        <begin position="1083"/>
        <end position="1272"/>
    </location>
</feature>
<dbReference type="CDD" id="cd16917">
    <property type="entry name" value="HATPase_UhpB-NarQ-NarX-like"/>
    <property type="match status" value="1"/>
</dbReference>
<dbReference type="InterPro" id="IPR050903">
    <property type="entry name" value="Bact_Chemotaxis_MeTrfase"/>
</dbReference>
<dbReference type="InterPro" id="IPR000673">
    <property type="entry name" value="Sig_transdc_resp-reg_Me-estase"/>
</dbReference>
<dbReference type="SUPFAM" id="SSF55785">
    <property type="entry name" value="PYP-like sensor domain (PAS domain)"/>
    <property type="match status" value="2"/>
</dbReference>
<dbReference type="Gene3D" id="3.30.565.10">
    <property type="entry name" value="Histidine kinase-like ATPase, C-terminal domain"/>
    <property type="match status" value="1"/>
</dbReference>
<dbReference type="Proteomes" id="UP000538666">
    <property type="component" value="Unassembled WGS sequence"/>
</dbReference>
<dbReference type="InterPro" id="IPR003594">
    <property type="entry name" value="HATPase_dom"/>
</dbReference>
<dbReference type="GO" id="GO:0006935">
    <property type="term" value="P:chemotaxis"/>
    <property type="evidence" value="ECO:0007669"/>
    <property type="project" value="UniProtKB-UniRule"/>
</dbReference>
<protein>
    <recommendedName>
        <fullName evidence="2">protein-glutamate O-methyltransferase</fullName>
        <ecNumber evidence="2">2.1.1.80</ecNumber>
    </recommendedName>
</protein>
<dbReference type="InterPro" id="IPR022642">
    <property type="entry name" value="CheR_C"/>
</dbReference>
<dbReference type="SUPFAM" id="SSF47757">
    <property type="entry name" value="Chemotaxis receptor methyltransferase CheR, N-terminal domain"/>
    <property type="match status" value="1"/>
</dbReference>
<keyword evidence="4 13" id="KW-0808">Transferase</keyword>
<keyword evidence="14" id="KW-1185">Reference proteome</keyword>
<feature type="coiled-coil region" evidence="7">
    <location>
        <begin position="732"/>
        <end position="798"/>
    </location>
</feature>
<dbReference type="PANTHER" id="PTHR24422:SF27">
    <property type="entry name" value="PROTEIN-GLUTAMATE O-METHYLTRANSFERASE"/>
    <property type="match status" value="1"/>
</dbReference>
<dbReference type="PROSITE" id="PS50113">
    <property type="entry name" value="PAC"/>
    <property type="match status" value="1"/>
</dbReference>
<evidence type="ECO:0000256" key="5">
    <source>
        <dbReference type="ARBA" id="ARBA00022691"/>
    </source>
</evidence>
<feature type="domain" description="CheB-type methylesterase" evidence="11">
    <location>
        <begin position="71"/>
        <end position="250"/>
    </location>
</feature>
<feature type="active site" evidence="6">
    <location>
        <position position="199"/>
    </location>
</feature>
<feature type="active site" evidence="6">
    <location>
        <position position="107"/>
    </location>
</feature>
<keyword evidence="3 13" id="KW-0489">Methyltransferase</keyword>
<evidence type="ECO:0000256" key="8">
    <source>
        <dbReference type="SAM" id="MobiDB-lite"/>
    </source>
</evidence>
<evidence type="ECO:0000259" key="10">
    <source>
        <dbReference type="PROSITE" id="PS50113"/>
    </source>
</evidence>
<dbReference type="PROSITE" id="PS50122">
    <property type="entry name" value="CHEB"/>
    <property type="match status" value="1"/>
</dbReference>
<gene>
    <name evidence="13" type="ORF">HNQ77_001027</name>
</gene>
<dbReference type="PROSITE" id="PS50109">
    <property type="entry name" value="HIS_KIN"/>
    <property type="match status" value="1"/>
</dbReference>
<dbReference type="GO" id="GO:0000156">
    <property type="term" value="F:phosphorelay response regulator activity"/>
    <property type="evidence" value="ECO:0007669"/>
    <property type="project" value="InterPro"/>
</dbReference>
<comment type="catalytic activity">
    <reaction evidence="1">
        <text>L-glutamyl-[protein] + S-adenosyl-L-methionine = [protein]-L-glutamate 5-O-methyl ester + S-adenosyl-L-homocysteine</text>
        <dbReference type="Rhea" id="RHEA:24452"/>
        <dbReference type="Rhea" id="RHEA-COMP:10208"/>
        <dbReference type="Rhea" id="RHEA-COMP:10311"/>
        <dbReference type="ChEBI" id="CHEBI:29973"/>
        <dbReference type="ChEBI" id="CHEBI:57856"/>
        <dbReference type="ChEBI" id="CHEBI:59789"/>
        <dbReference type="ChEBI" id="CHEBI:82795"/>
        <dbReference type="EC" id="2.1.1.80"/>
    </reaction>
</comment>
<name>A0A841JP68_9BACT</name>
<dbReference type="InterPro" id="IPR005467">
    <property type="entry name" value="His_kinase_dom"/>
</dbReference>
<dbReference type="Pfam" id="PF02518">
    <property type="entry name" value="HATPase_c"/>
    <property type="match status" value="1"/>
</dbReference>
<dbReference type="InterPro" id="IPR000700">
    <property type="entry name" value="PAS-assoc_C"/>
</dbReference>
<dbReference type="AlphaFoldDB" id="A0A841JP68"/>
<dbReference type="GO" id="GO:0008983">
    <property type="term" value="F:protein-glutamate O-methyltransferase activity"/>
    <property type="evidence" value="ECO:0007669"/>
    <property type="project" value="UniProtKB-EC"/>
</dbReference>
<dbReference type="NCBIfam" id="TIGR00229">
    <property type="entry name" value="sensory_box"/>
    <property type="match status" value="1"/>
</dbReference>
<dbReference type="GO" id="GO:0016020">
    <property type="term" value="C:membrane"/>
    <property type="evidence" value="ECO:0007669"/>
    <property type="project" value="InterPro"/>
</dbReference>
<dbReference type="InterPro" id="IPR000014">
    <property type="entry name" value="PAS"/>
</dbReference>
<dbReference type="SMART" id="SM00091">
    <property type="entry name" value="PAS"/>
    <property type="match status" value="2"/>
</dbReference>
<dbReference type="Gene3D" id="1.20.5.1930">
    <property type="match status" value="1"/>
</dbReference>
<dbReference type="Pfam" id="PF13426">
    <property type="entry name" value="PAS_9"/>
    <property type="match status" value="1"/>
</dbReference>
<accession>A0A841JP68</accession>
<dbReference type="InterPro" id="IPR029063">
    <property type="entry name" value="SAM-dependent_MTases_sf"/>
</dbReference>
<dbReference type="Gene3D" id="3.40.50.180">
    <property type="entry name" value="Methylesterase CheB, C-terminal domain"/>
    <property type="match status" value="1"/>
</dbReference>
<evidence type="ECO:0000259" key="11">
    <source>
        <dbReference type="PROSITE" id="PS50122"/>
    </source>
</evidence>
<dbReference type="SUPFAM" id="SSF53335">
    <property type="entry name" value="S-adenosyl-L-methionine-dependent methyltransferases"/>
    <property type="match status" value="1"/>
</dbReference>
<dbReference type="EC" id="2.1.1.80" evidence="2"/>
<evidence type="ECO:0000256" key="4">
    <source>
        <dbReference type="ARBA" id="ARBA00022679"/>
    </source>
</evidence>
<dbReference type="GO" id="GO:0046983">
    <property type="term" value="F:protein dimerization activity"/>
    <property type="evidence" value="ECO:0007669"/>
    <property type="project" value="InterPro"/>
</dbReference>
<evidence type="ECO:0000313" key="14">
    <source>
        <dbReference type="Proteomes" id="UP000538666"/>
    </source>
</evidence>
<dbReference type="InterPro" id="IPR036890">
    <property type="entry name" value="HATPase_C_sf"/>
</dbReference>
<dbReference type="Pfam" id="PF03705">
    <property type="entry name" value="CheR_N"/>
    <property type="match status" value="1"/>
</dbReference>
<evidence type="ECO:0000313" key="13">
    <source>
        <dbReference type="EMBL" id="MBB6143083.1"/>
    </source>
</evidence>
<dbReference type="Gene3D" id="1.20.120.330">
    <property type="entry name" value="Nucleotidyltransferases domain 2"/>
    <property type="match status" value="1"/>
</dbReference>
<dbReference type="Pfam" id="PF01739">
    <property type="entry name" value="CheR"/>
    <property type="match status" value="1"/>
</dbReference>
<dbReference type="InterPro" id="IPR035909">
    <property type="entry name" value="CheB_C"/>
</dbReference>
<evidence type="ECO:0000259" key="12">
    <source>
        <dbReference type="PROSITE" id="PS50123"/>
    </source>
</evidence>
<dbReference type="GO" id="GO:0008984">
    <property type="term" value="F:protein-glutamate methylesterase activity"/>
    <property type="evidence" value="ECO:0007669"/>
    <property type="project" value="InterPro"/>
</dbReference>
<dbReference type="SMART" id="SM00387">
    <property type="entry name" value="HATPase_c"/>
    <property type="match status" value="1"/>
</dbReference>
<dbReference type="SUPFAM" id="SSF55874">
    <property type="entry name" value="ATPase domain of HSP90 chaperone/DNA topoisomerase II/histidine kinase"/>
    <property type="match status" value="1"/>
</dbReference>
<evidence type="ECO:0000256" key="6">
    <source>
        <dbReference type="PROSITE-ProRule" id="PRU00050"/>
    </source>
</evidence>
<proteinExistence type="predicted"/>
<feature type="region of interest" description="Disordered" evidence="8">
    <location>
        <begin position="1"/>
        <end position="22"/>
    </location>
</feature>
<dbReference type="Gene3D" id="1.10.155.10">
    <property type="entry name" value="Chemotaxis receptor methyltransferase CheR, N-terminal domain"/>
    <property type="match status" value="1"/>
</dbReference>
<dbReference type="EMBL" id="JACHEK010000002">
    <property type="protein sequence ID" value="MBB6143083.1"/>
    <property type="molecule type" value="Genomic_DNA"/>
</dbReference>
<dbReference type="GO" id="GO:0005737">
    <property type="term" value="C:cytoplasm"/>
    <property type="evidence" value="ECO:0007669"/>
    <property type="project" value="InterPro"/>
</dbReference>
<feature type="coiled-coil region" evidence="7">
    <location>
        <begin position="1034"/>
        <end position="1079"/>
    </location>
</feature>
<feature type="domain" description="PAC" evidence="10">
    <location>
        <begin position="865"/>
        <end position="918"/>
    </location>
</feature>
<dbReference type="Pfam" id="PF07730">
    <property type="entry name" value="HisKA_3"/>
    <property type="match status" value="1"/>
</dbReference>
<feature type="active site" evidence="6">
    <location>
        <position position="80"/>
    </location>
</feature>
<reference evidence="13 14" key="1">
    <citation type="submission" date="2020-08" db="EMBL/GenBank/DDBJ databases">
        <title>Genomic Encyclopedia of Type Strains, Phase IV (KMG-IV): sequencing the most valuable type-strain genomes for metagenomic binning, comparative biology and taxonomic classification.</title>
        <authorList>
            <person name="Goeker M."/>
        </authorList>
    </citation>
    <scope>NUCLEOTIDE SEQUENCE [LARGE SCALE GENOMIC DNA]</scope>
    <source>
        <strain evidence="13 14">DSM 103733</strain>
    </source>
</reference>
<dbReference type="Gene3D" id="3.30.450.20">
    <property type="entry name" value="PAS domain"/>
    <property type="match status" value="2"/>
</dbReference>